<feature type="non-terminal residue" evidence="1">
    <location>
        <position position="1"/>
    </location>
</feature>
<comment type="caution">
    <text evidence="1">The sequence shown here is derived from an EMBL/GenBank/DDBJ whole genome shotgun (WGS) entry which is preliminary data.</text>
</comment>
<sequence>LKTAIFRPKTPPKGSVSTTAPVPGKAPLNAKLALQYYQSLLSDLTGQNNERAD</sequence>
<dbReference type="Proteomes" id="UP001638806">
    <property type="component" value="Unassembled WGS sequence"/>
</dbReference>
<keyword evidence="2" id="KW-1185">Reference proteome</keyword>
<reference evidence="1" key="1">
    <citation type="submission" date="2024-12" db="EMBL/GenBank/DDBJ databases">
        <title>Comparative genomics and development of molecular markers within Purpureocillium lilacinum and among Purpureocillium species.</title>
        <authorList>
            <person name="Yeh Z.-Y."/>
            <person name="Ni N.-T."/>
            <person name="Lo P.-H."/>
            <person name="Mushyakhwo K."/>
            <person name="Lin C.-F."/>
            <person name="Nai Y.-S."/>
        </authorList>
    </citation>
    <scope>NUCLEOTIDE SEQUENCE</scope>
    <source>
        <strain evidence="1">NCHU-NPUST-175</strain>
    </source>
</reference>
<evidence type="ECO:0000313" key="2">
    <source>
        <dbReference type="Proteomes" id="UP001638806"/>
    </source>
</evidence>
<dbReference type="EMBL" id="JBGNUJ010000002">
    <property type="protein sequence ID" value="KAL3963115.1"/>
    <property type="molecule type" value="Genomic_DNA"/>
</dbReference>
<accession>A0ACC4E3A7</accession>
<organism evidence="1 2">
    <name type="scientific">Purpureocillium lilacinum</name>
    <name type="common">Paecilomyces lilacinus</name>
    <dbReference type="NCBI Taxonomy" id="33203"/>
    <lineage>
        <taxon>Eukaryota</taxon>
        <taxon>Fungi</taxon>
        <taxon>Dikarya</taxon>
        <taxon>Ascomycota</taxon>
        <taxon>Pezizomycotina</taxon>
        <taxon>Sordariomycetes</taxon>
        <taxon>Hypocreomycetidae</taxon>
        <taxon>Hypocreales</taxon>
        <taxon>Ophiocordycipitaceae</taxon>
        <taxon>Purpureocillium</taxon>
    </lineage>
</organism>
<protein>
    <submittedName>
        <fullName evidence="1">Uncharacterized protein</fullName>
    </submittedName>
</protein>
<name>A0ACC4E3A7_PURLI</name>
<evidence type="ECO:0000313" key="1">
    <source>
        <dbReference type="EMBL" id="KAL3963115.1"/>
    </source>
</evidence>
<gene>
    <name evidence="1" type="ORF">ACCO45_000119</name>
</gene>
<proteinExistence type="predicted"/>